<evidence type="ECO:0000313" key="7">
    <source>
        <dbReference type="EMBL" id="PSL07920.1"/>
    </source>
</evidence>
<dbReference type="Pfam" id="PF01810">
    <property type="entry name" value="LysE"/>
    <property type="match status" value="1"/>
</dbReference>
<feature type="transmembrane region" description="Helical" evidence="6">
    <location>
        <begin position="71"/>
        <end position="91"/>
    </location>
</feature>
<evidence type="ECO:0000313" key="8">
    <source>
        <dbReference type="Proteomes" id="UP000240708"/>
    </source>
</evidence>
<gene>
    <name evidence="7" type="ORF">CLV48_101860</name>
</gene>
<evidence type="ECO:0000256" key="4">
    <source>
        <dbReference type="ARBA" id="ARBA00022989"/>
    </source>
</evidence>
<organism evidence="7 8">
    <name type="scientific">Cecembia rubra</name>
    <dbReference type="NCBI Taxonomy" id="1485585"/>
    <lineage>
        <taxon>Bacteria</taxon>
        <taxon>Pseudomonadati</taxon>
        <taxon>Bacteroidota</taxon>
        <taxon>Cytophagia</taxon>
        <taxon>Cytophagales</taxon>
        <taxon>Cyclobacteriaceae</taxon>
        <taxon>Cecembia</taxon>
    </lineage>
</organism>
<dbReference type="EMBL" id="PYGF01000001">
    <property type="protein sequence ID" value="PSL07920.1"/>
    <property type="molecule type" value="Genomic_DNA"/>
</dbReference>
<evidence type="ECO:0000256" key="6">
    <source>
        <dbReference type="SAM" id="Phobius"/>
    </source>
</evidence>
<proteinExistence type="predicted"/>
<feature type="transmembrane region" description="Helical" evidence="6">
    <location>
        <begin position="6"/>
        <end position="27"/>
    </location>
</feature>
<sequence>MIQALIEGVYMGLLLSAMIGPVFFSLIQNSLESGFKYAMIMALGILSSDFLYVLITYFGINFLSGFPNFEWYLSIFGGVILIGFGISNFFKKIVERPSTGGIPFKLLKKRTAFLKGFSINGINPFVLLFWISIAGLVAINESFDKIDISAYYFGILGTVFCFDLIKAFVAKKLKRMIGPKVMLVLNRGVGVLLLLYGVRLFWHAFNL</sequence>
<dbReference type="OrthoDB" id="679767at2"/>
<evidence type="ECO:0000256" key="5">
    <source>
        <dbReference type="ARBA" id="ARBA00023136"/>
    </source>
</evidence>
<dbReference type="InterPro" id="IPR001123">
    <property type="entry name" value="LeuE-type"/>
</dbReference>
<keyword evidence="2" id="KW-1003">Cell membrane</keyword>
<dbReference type="RefSeq" id="WP_106565954.1">
    <property type="nucleotide sequence ID" value="NZ_JAUVYL010000064.1"/>
</dbReference>
<evidence type="ECO:0000256" key="2">
    <source>
        <dbReference type="ARBA" id="ARBA00022475"/>
    </source>
</evidence>
<dbReference type="AlphaFoldDB" id="A0A2P8EEQ0"/>
<dbReference type="GO" id="GO:0005886">
    <property type="term" value="C:plasma membrane"/>
    <property type="evidence" value="ECO:0007669"/>
    <property type="project" value="UniProtKB-SubCell"/>
</dbReference>
<dbReference type="GO" id="GO:0015171">
    <property type="term" value="F:amino acid transmembrane transporter activity"/>
    <property type="evidence" value="ECO:0007669"/>
    <property type="project" value="TreeGrafter"/>
</dbReference>
<keyword evidence="3 6" id="KW-0812">Transmembrane</keyword>
<feature type="transmembrane region" description="Helical" evidence="6">
    <location>
        <begin position="151"/>
        <end position="169"/>
    </location>
</feature>
<feature type="transmembrane region" description="Helical" evidence="6">
    <location>
        <begin position="112"/>
        <end position="139"/>
    </location>
</feature>
<dbReference type="PANTHER" id="PTHR30086:SF20">
    <property type="entry name" value="ARGININE EXPORTER PROTEIN ARGO-RELATED"/>
    <property type="match status" value="1"/>
</dbReference>
<comment type="subcellular location">
    <subcellularLocation>
        <location evidence="1">Cell membrane</location>
        <topology evidence="1">Multi-pass membrane protein</topology>
    </subcellularLocation>
</comment>
<dbReference type="Proteomes" id="UP000240708">
    <property type="component" value="Unassembled WGS sequence"/>
</dbReference>
<protein>
    <submittedName>
        <fullName evidence="7">Threonine/homoserine/homoserine lactone efflux protein</fullName>
    </submittedName>
</protein>
<evidence type="ECO:0000256" key="1">
    <source>
        <dbReference type="ARBA" id="ARBA00004651"/>
    </source>
</evidence>
<keyword evidence="5 6" id="KW-0472">Membrane</keyword>
<feature type="transmembrane region" description="Helical" evidence="6">
    <location>
        <begin position="39"/>
        <end position="59"/>
    </location>
</feature>
<accession>A0A2P8EEQ0</accession>
<keyword evidence="4 6" id="KW-1133">Transmembrane helix</keyword>
<dbReference type="PANTHER" id="PTHR30086">
    <property type="entry name" value="ARGININE EXPORTER PROTEIN ARGO"/>
    <property type="match status" value="1"/>
</dbReference>
<evidence type="ECO:0000256" key="3">
    <source>
        <dbReference type="ARBA" id="ARBA00022692"/>
    </source>
</evidence>
<keyword evidence="8" id="KW-1185">Reference proteome</keyword>
<reference evidence="7 8" key="1">
    <citation type="submission" date="2018-03" db="EMBL/GenBank/DDBJ databases">
        <title>Genomic Encyclopedia of Archaeal and Bacterial Type Strains, Phase II (KMG-II): from individual species to whole genera.</title>
        <authorList>
            <person name="Goeker M."/>
        </authorList>
    </citation>
    <scope>NUCLEOTIDE SEQUENCE [LARGE SCALE GENOMIC DNA]</scope>
    <source>
        <strain evidence="7 8">DSM 28057</strain>
    </source>
</reference>
<name>A0A2P8EEQ0_9BACT</name>
<feature type="transmembrane region" description="Helical" evidence="6">
    <location>
        <begin position="181"/>
        <end position="202"/>
    </location>
</feature>
<comment type="caution">
    <text evidence="7">The sequence shown here is derived from an EMBL/GenBank/DDBJ whole genome shotgun (WGS) entry which is preliminary data.</text>
</comment>